<comment type="caution">
    <text evidence="6">The sequence shown here is derived from an EMBL/GenBank/DDBJ whole genome shotgun (WGS) entry which is preliminary data.</text>
</comment>
<protein>
    <submittedName>
        <fullName evidence="6">Acyl-CoA dehydrogenase family protein</fullName>
    </submittedName>
</protein>
<dbReference type="EMBL" id="JBHSBV010000003">
    <property type="protein sequence ID" value="MFC4201133.1"/>
    <property type="molecule type" value="Genomic_DNA"/>
</dbReference>
<evidence type="ECO:0000256" key="3">
    <source>
        <dbReference type="ARBA" id="ARBA00023002"/>
    </source>
</evidence>
<dbReference type="Pfam" id="PF00441">
    <property type="entry name" value="Acyl-CoA_dh_1"/>
    <property type="match status" value="1"/>
</dbReference>
<proteinExistence type="predicted"/>
<evidence type="ECO:0000256" key="1">
    <source>
        <dbReference type="ARBA" id="ARBA00022630"/>
    </source>
</evidence>
<keyword evidence="1" id="KW-0285">Flavoprotein</keyword>
<evidence type="ECO:0000313" key="7">
    <source>
        <dbReference type="Proteomes" id="UP001595848"/>
    </source>
</evidence>
<evidence type="ECO:0000313" key="6">
    <source>
        <dbReference type="EMBL" id="MFC4201133.1"/>
    </source>
</evidence>
<name>A0ABV8NZ25_9BURK</name>
<gene>
    <name evidence="6" type="ORF">ACFOY1_09215</name>
</gene>
<feature type="domain" description="Acyl-CoA dehydrogenase/oxidase C-terminal" evidence="4">
    <location>
        <begin position="191"/>
        <end position="319"/>
    </location>
</feature>
<accession>A0ABV8NZ25</accession>
<keyword evidence="2" id="KW-0274">FAD</keyword>
<keyword evidence="7" id="KW-1185">Reference proteome</keyword>
<sequence length="343" mass="35765">MDSLFGDAARRLLAETFAPQVLDMAERGELPGQAWQTVEESGFLDALVPEQSGGAGLRLPDVLPLALEAGACGIGMPLVQTLLARAWLDAAGQAHPDGPIALAAFGVAAGDEHIEARAVPGALAAQWVLAAAGDDVLLLSAQDAVRTRTEGHGNLDADLRWPAGAGTRFSCSGAASGADKAGAILAAMQAAACSALMAGAMQRVLVLTTEYAGQRTQFGKPIGRFQAIQQQLSVMAEYVWDAHMAAQLAFQSEGWRPQLMLAALGKARTSSAAPIVADIAHAVHGAIGITEEYALQRCTRRLREWRRAAGAETYWAGLIGADALAAECSALDYIRQSLSAVIA</sequence>
<dbReference type="InterPro" id="IPR013786">
    <property type="entry name" value="AcylCoA_DH/ox_N"/>
</dbReference>
<dbReference type="PANTHER" id="PTHR43884">
    <property type="entry name" value="ACYL-COA DEHYDROGENASE"/>
    <property type="match status" value="1"/>
</dbReference>
<dbReference type="PANTHER" id="PTHR43884:SF20">
    <property type="entry name" value="ACYL-COA DEHYDROGENASE FADE28"/>
    <property type="match status" value="1"/>
</dbReference>
<keyword evidence="3" id="KW-0560">Oxidoreductase</keyword>
<feature type="domain" description="Acyl-CoA dehydrogenase/oxidase N-terminal" evidence="5">
    <location>
        <begin position="5"/>
        <end position="85"/>
    </location>
</feature>
<organism evidence="6 7">
    <name type="scientific">Candidimonas humi</name>
    <dbReference type="NCBI Taxonomy" id="683355"/>
    <lineage>
        <taxon>Bacteria</taxon>
        <taxon>Pseudomonadati</taxon>
        <taxon>Pseudomonadota</taxon>
        <taxon>Betaproteobacteria</taxon>
        <taxon>Burkholderiales</taxon>
        <taxon>Alcaligenaceae</taxon>
        <taxon>Candidimonas</taxon>
    </lineage>
</organism>
<evidence type="ECO:0000256" key="2">
    <source>
        <dbReference type="ARBA" id="ARBA00022827"/>
    </source>
</evidence>
<dbReference type="RefSeq" id="WP_217963532.1">
    <property type="nucleotide sequence ID" value="NZ_JAHTBN010000002.1"/>
</dbReference>
<dbReference type="Proteomes" id="UP001595848">
    <property type="component" value="Unassembled WGS sequence"/>
</dbReference>
<dbReference type="Pfam" id="PF02771">
    <property type="entry name" value="Acyl-CoA_dh_N"/>
    <property type="match status" value="1"/>
</dbReference>
<reference evidence="7" key="1">
    <citation type="journal article" date="2019" name="Int. J. Syst. Evol. Microbiol.">
        <title>The Global Catalogue of Microorganisms (GCM) 10K type strain sequencing project: providing services to taxonomists for standard genome sequencing and annotation.</title>
        <authorList>
            <consortium name="The Broad Institute Genomics Platform"/>
            <consortium name="The Broad Institute Genome Sequencing Center for Infectious Disease"/>
            <person name="Wu L."/>
            <person name="Ma J."/>
        </authorList>
    </citation>
    <scope>NUCLEOTIDE SEQUENCE [LARGE SCALE GENOMIC DNA]</scope>
    <source>
        <strain evidence="7">LMG 24813</strain>
    </source>
</reference>
<dbReference type="InterPro" id="IPR009075">
    <property type="entry name" value="AcylCo_DH/oxidase_C"/>
</dbReference>
<evidence type="ECO:0000259" key="4">
    <source>
        <dbReference type="Pfam" id="PF00441"/>
    </source>
</evidence>
<evidence type="ECO:0000259" key="5">
    <source>
        <dbReference type="Pfam" id="PF02771"/>
    </source>
</evidence>